<evidence type="ECO:0000259" key="2">
    <source>
        <dbReference type="PROSITE" id="PS51184"/>
    </source>
</evidence>
<dbReference type="Pfam" id="PF02373">
    <property type="entry name" value="JmjC"/>
    <property type="match status" value="1"/>
</dbReference>
<proteinExistence type="predicted"/>
<comment type="caution">
    <text evidence="3">The sequence shown here is derived from an EMBL/GenBank/DDBJ whole genome shotgun (WGS) entry which is preliminary data.</text>
</comment>
<dbReference type="PROSITE" id="PS51184">
    <property type="entry name" value="JMJC"/>
    <property type="match status" value="1"/>
</dbReference>
<evidence type="ECO:0000313" key="3">
    <source>
        <dbReference type="EMBL" id="EPS73316.1"/>
    </source>
</evidence>
<dbReference type="SMART" id="SM00558">
    <property type="entry name" value="JmjC"/>
    <property type="match status" value="1"/>
</dbReference>
<dbReference type="PANTHER" id="PTHR10694">
    <property type="entry name" value="LYSINE-SPECIFIC DEMETHYLASE"/>
    <property type="match status" value="1"/>
</dbReference>
<dbReference type="PROSITE" id="PS51183">
    <property type="entry name" value="JMJN"/>
    <property type="match status" value="1"/>
</dbReference>
<dbReference type="GO" id="GO:0010468">
    <property type="term" value="P:regulation of gene expression"/>
    <property type="evidence" value="ECO:0007669"/>
    <property type="project" value="TreeGrafter"/>
</dbReference>
<dbReference type="InterPro" id="IPR003349">
    <property type="entry name" value="JmjN"/>
</dbReference>
<dbReference type="InterPro" id="IPR003347">
    <property type="entry name" value="JmjC_dom"/>
</dbReference>
<gene>
    <name evidence="3" type="ORF">M569_01432</name>
</gene>
<evidence type="ECO:0000259" key="1">
    <source>
        <dbReference type="PROSITE" id="PS51183"/>
    </source>
</evidence>
<dbReference type="GO" id="GO:0005634">
    <property type="term" value="C:nucleus"/>
    <property type="evidence" value="ECO:0007669"/>
    <property type="project" value="TreeGrafter"/>
</dbReference>
<dbReference type="GO" id="GO:0000785">
    <property type="term" value="C:chromatin"/>
    <property type="evidence" value="ECO:0007669"/>
    <property type="project" value="TreeGrafter"/>
</dbReference>
<accession>S8D793</accession>
<keyword evidence="4" id="KW-1185">Reference proteome</keyword>
<dbReference type="Pfam" id="PF02928">
    <property type="entry name" value="zf-C5HC2"/>
    <property type="match status" value="1"/>
</dbReference>
<dbReference type="SUPFAM" id="SSF51197">
    <property type="entry name" value="Clavaminate synthase-like"/>
    <property type="match status" value="1"/>
</dbReference>
<sequence length="591" mass="67627">NVQKNDESHDSPESPRHRKVLARWVPDEACRPLVDEAPVFYPSEKEFEDTISYIESIRSIAEAYGICRIIPPPSWRPSCPLKEKEVWENAKFSTRIQQVDLLQNREPMLKKPRRKRRRTRRLFNSRSRRRRVHAESTDSEKQNFGFQSGSDFTLADFQRFAGVFKDSYFEIDNKNWAPSVEEIEGEYWRIIEQPTDEVEVYYGADLETAQLGSGFPKVSSNLSMADSSVDQYVTSGWNLNNLPRLPGSLLSFEECNISGVVVPWLYIGMCFSSFCWHVEDHHLYSLNYHHWGDPKMWYGVPGSHATELESAMRKHLPDLFEEQPDLLNQLVTQLSPHVLKSEGVPVYRVVQNPGEFVLTYPRAYHAGFNCGFNCAEAVNVAPVDWLDHGLRAVELYSSQHRKTSISHDKLLMAAVAKGIQSVWEISALGKRIPENLRWKSFCGKDGILTRALEGRIDLEEKRMPPNICCRKMEGGDFDVITERECFSCFYDLHLASVSCACSPNKFACVKHADLLCECEMSSRVVGLHDTMDDLHVLLKALKEEFPALKTKKEEPSSSDYDSVEALSLGSVLHAIEALDPDHMCTEYWTNR</sequence>
<dbReference type="OrthoDB" id="1678912at2759"/>
<name>S8D793_9LAMI</name>
<dbReference type="EMBL" id="AUSU01000468">
    <property type="protein sequence ID" value="EPS73316.1"/>
    <property type="molecule type" value="Genomic_DNA"/>
</dbReference>
<feature type="domain" description="JmjC" evidence="2">
    <location>
        <begin position="231"/>
        <end position="397"/>
    </location>
</feature>
<feature type="domain" description="JmjN" evidence="1">
    <location>
        <begin position="37"/>
        <end position="78"/>
    </location>
</feature>
<dbReference type="Proteomes" id="UP000015453">
    <property type="component" value="Unassembled WGS sequence"/>
</dbReference>
<dbReference type="PANTHER" id="PTHR10694:SF105">
    <property type="entry name" value="LYSINE-SPECIFIC DEMETHYLASE JMJ14"/>
    <property type="match status" value="1"/>
</dbReference>
<evidence type="ECO:0000313" key="4">
    <source>
        <dbReference type="Proteomes" id="UP000015453"/>
    </source>
</evidence>
<protein>
    <recommendedName>
        <fullName evidence="5">JmjC domain-containing protein</fullName>
    </recommendedName>
</protein>
<feature type="non-terminal residue" evidence="3">
    <location>
        <position position="1"/>
    </location>
</feature>
<dbReference type="SMART" id="SM00545">
    <property type="entry name" value="JmjN"/>
    <property type="match status" value="1"/>
</dbReference>
<dbReference type="AlphaFoldDB" id="S8D793"/>
<reference evidence="3 4" key="1">
    <citation type="journal article" date="2013" name="BMC Genomics">
        <title>The miniature genome of a carnivorous plant Genlisea aurea contains a low number of genes and short non-coding sequences.</title>
        <authorList>
            <person name="Leushkin E.V."/>
            <person name="Sutormin R.A."/>
            <person name="Nabieva E.R."/>
            <person name="Penin A.A."/>
            <person name="Kondrashov A.S."/>
            <person name="Logacheva M.D."/>
        </authorList>
    </citation>
    <scope>NUCLEOTIDE SEQUENCE [LARGE SCALE GENOMIC DNA]</scope>
</reference>
<organism evidence="3 4">
    <name type="scientific">Genlisea aurea</name>
    <dbReference type="NCBI Taxonomy" id="192259"/>
    <lineage>
        <taxon>Eukaryota</taxon>
        <taxon>Viridiplantae</taxon>
        <taxon>Streptophyta</taxon>
        <taxon>Embryophyta</taxon>
        <taxon>Tracheophyta</taxon>
        <taxon>Spermatophyta</taxon>
        <taxon>Magnoliopsida</taxon>
        <taxon>eudicotyledons</taxon>
        <taxon>Gunneridae</taxon>
        <taxon>Pentapetalae</taxon>
        <taxon>asterids</taxon>
        <taxon>lamiids</taxon>
        <taxon>Lamiales</taxon>
        <taxon>Lentibulariaceae</taxon>
        <taxon>Genlisea</taxon>
    </lineage>
</organism>
<dbReference type="Pfam" id="PF02375">
    <property type="entry name" value="JmjN"/>
    <property type="match status" value="1"/>
</dbReference>
<dbReference type="GO" id="GO:0034647">
    <property type="term" value="F:histone H3K4me/H3K4me2/H3K4me3 demethylase activity"/>
    <property type="evidence" value="ECO:0007669"/>
    <property type="project" value="TreeGrafter"/>
</dbReference>
<evidence type="ECO:0008006" key="5">
    <source>
        <dbReference type="Google" id="ProtNLM"/>
    </source>
</evidence>
<dbReference type="InterPro" id="IPR004198">
    <property type="entry name" value="Znf_C5HC2"/>
</dbReference>
<feature type="non-terminal residue" evidence="3">
    <location>
        <position position="591"/>
    </location>
</feature>
<dbReference type="Gene3D" id="2.60.120.650">
    <property type="entry name" value="Cupin"/>
    <property type="match status" value="1"/>
</dbReference>